<evidence type="ECO:0000256" key="1">
    <source>
        <dbReference type="SAM" id="MobiDB-lite"/>
    </source>
</evidence>
<organism evidence="2 3">
    <name type="scientific">Gambusia affinis</name>
    <name type="common">Western mosquitofish</name>
    <name type="synonym">Heterandria affinis</name>
    <dbReference type="NCBI Taxonomy" id="33528"/>
    <lineage>
        <taxon>Eukaryota</taxon>
        <taxon>Metazoa</taxon>
        <taxon>Chordata</taxon>
        <taxon>Craniata</taxon>
        <taxon>Vertebrata</taxon>
        <taxon>Euteleostomi</taxon>
        <taxon>Actinopterygii</taxon>
        <taxon>Neopterygii</taxon>
        <taxon>Teleostei</taxon>
        <taxon>Neoteleostei</taxon>
        <taxon>Acanthomorphata</taxon>
        <taxon>Ovalentaria</taxon>
        <taxon>Atherinomorphae</taxon>
        <taxon>Cyprinodontiformes</taxon>
        <taxon>Poeciliidae</taxon>
        <taxon>Poeciliinae</taxon>
        <taxon>Gambusia</taxon>
    </lineage>
</organism>
<dbReference type="AlphaFoldDB" id="A0A315V8G5"/>
<feature type="region of interest" description="Disordered" evidence="1">
    <location>
        <begin position="70"/>
        <end position="102"/>
    </location>
</feature>
<feature type="region of interest" description="Disordered" evidence="1">
    <location>
        <begin position="107"/>
        <end position="126"/>
    </location>
</feature>
<reference evidence="2 3" key="1">
    <citation type="journal article" date="2018" name="G3 (Bethesda)">
        <title>A High-Quality Reference Genome for the Invasive Mosquitofish Gambusia affinis Using a Chicago Library.</title>
        <authorList>
            <person name="Hoffberg S.L."/>
            <person name="Troendle N.J."/>
            <person name="Glenn T.C."/>
            <person name="Mahmud O."/>
            <person name="Louha S."/>
            <person name="Chalopin D."/>
            <person name="Bennetzen J.L."/>
            <person name="Mauricio R."/>
        </authorList>
    </citation>
    <scope>NUCLEOTIDE SEQUENCE [LARGE SCALE GENOMIC DNA]</scope>
    <source>
        <strain evidence="2">NE01/NJP1002.9</strain>
        <tissue evidence="2">Muscle</tissue>
    </source>
</reference>
<sequence>MLYEKQKDAYRAGPSIDCGLIEGLTHDWSSSLIVSTPLCASVLKKPSPPLASAPPFIGPSARPNLMLTQPMQRPVVGRDSPPLPPAPQALQSPTTPSTSCSVRLFNPTIRNSEPFPVSRCTPETNQ</sequence>
<gene>
    <name evidence="2" type="ORF">CCH79_00008670</name>
</gene>
<keyword evidence="3" id="KW-1185">Reference proteome</keyword>
<protein>
    <submittedName>
        <fullName evidence="2">Uncharacterized protein</fullName>
    </submittedName>
</protein>
<proteinExistence type="predicted"/>
<dbReference type="Proteomes" id="UP000250572">
    <property type="component" value="Unassembled WGS sequence"/>
</dbReference>
<evidence type="ECO:0000313" key="3">
    <source>
        <dbReference type="Proteomes" id="UP000250572"/>
    </source>
</evidence>
<dbReference type="EMBL" id="NHOQ01002733">
    <property type="protein sequence ID" value="PWA15218.1"/>
    <property type="molecule type" value="Genomic_DNA"/>
</dbReference>
<evidence type="ECO:0000313" key="2">
    <source>
        <dbReference type="EMBL" id="PWA15218.1"/>
    </source>
</evidence>
<accession>A0A315V8G5</accession>
<comment type="caution">
    <text evidence="2">The sequence shown here is derived from an EMBL/GenBank/DDBJ whole genome shotgun (WGS) entry which is preliminary data.</text>
</comment>
<name>A0A315V8G5_GAMAF</name>